<comment type="caution">
    <text evidence="1">The sequence shown here is derived from an EMBL/GenBank/DDBJ whole genome shotgun (WGS) entry which is preliminary data.</text>
</comment>
<organism evidence="1 2">
    <name type="scientific">Candidatus Dojkabacteria bacterium</name>
    <dbReference type="NCBI Taxonomy" id="2099670"/>
    <lineage>
        <taxon>Bacteria</taxon>
        <taxon>Candidatus Dojkabacteria</taxon>
    </lineage>
</organism>
<dbReference type="EMBL" id="JAGQLJ010000138">
    <property type="protein sequence ID" value="MCA9381591.1"/>
    <property type="molecule type" value="Genomic_DNA"/>
</dbReference>
<accession>A0A955L2B0</accession>
<reference evidence="1" key="1">
    <citation type="submission" date="2020-04" db="EMBL/GenBank/DDBJ databases">
        <authorList>
            <person name="Zhang T."/>
        </authorList>
    </citation>
    <scope>NUCLEOTIDE SEQUENCE</scope>
    <source>
        <strain evidence="1">HKST-UBA13</strain>
    </source>
</reference>
<dbReference type="Proteomes" id="UP000775877">
    <property type="component" value="Unassembled WGS sequence"/>
</dbReference>
<dbReference type="AlphaFoldDB" id="A0A955L2B0"/>
<gene>
    <name evidence="1" type="ORF">KC678_04965</name>
</gene>
<evidence type="ECO:0000313" key="1">
    <source>
        <dbReference type="EMBL" id="MCA9381591.1"/>
    </source>
</evidence>
<protein>
    <submittedName>
        <fullName evidence="1">Helix-turn-helix domain-containing protein</fullName>
    </submittedName>
</protein>
<dbReference type="SUPFAM" id="SSF46955">
    <property type="entry name" value="Putative DNA-binding domain"/>
    <property type="match status" value="1"/>
</dbReference>
<sequence>MDAKNLNFQFFSKEELQNLLTPIISKLEIIDRKLIKSTPSETKGYFRNKDLRKKFGLSANSIIKYRELGLLPFTKIGDVYLYPIEKLEEVLNDNSNWDLF</sequence>
<dbReference type="InterPro" id="IPR009061">
    <property type="entry name" value="DNA-bd_dom_put_sf"/>
</dbReference>
<evidence type="ECO:0000313" key="2">
    <source>
        <dbReference type="Proteomes" id="UP000775877"/>
    </source>
</evidence>
<name>A0A955L2B0_9BACT</name>
<reference evidence="1" key="2">
    <citation type="journal article" date="2021" name="Microbiome">
        <title>Successional dynamics and alternative stable states in a saline activated sludge microbial community over 9 years.</title>
        <authorList>
            <person name="Wang Y."/>
            <person name="Ye J."/>
            <person name="Ju F."/>
            <person name="Liu L."/>
            <person name="Boyd J.A."/>
            <person name="Deng Y."/>
            <person name="Parks D.H."/>
            <person name="Jiang X."/>
            <person name="Yin X."/>
            <person name="Woodcroft B.J."/>
            <person name="Tyson G.W."/>
            <person name="Hugenholtz P."/>
            <person name="Polz M.F."/>
            <person name="Zhang T."/>
        </authorList>
    </citation>
    <scope>NUCLEOTIDE SEQUENCE</scope>
    <source>
        <strain evidence="1">HKST-UBA13</strain>
    </source>
</reference>
<proteinExistence type="predicted"/>